<keyword evidence="4" id="KW-1185">Reference proteome</keyword>
<sequence length="140" mass="15256">MCLILVRSRVLRSSSSSPVDVPDGAENGEKWTQAPHCQAKPRPAVVKEDEAGHAGGRAGRQRGRRGRPTGLVSKGRAGQDRQAQPLAQAPEKTLSRRRATPETLCMLLLMAMGPLVLAWHELWDWAGLGLGLRTWCSTLI</sequence>
<proteinExistence type="predicted"/>
<evidence type="ECO:0000256" key="2">
    <source>
        <dbReference type="SAM" id="Phobius"/>
    </source>
</evidence>
<feature type="compositionally biased region" description="Low complexity" evidence="1">
    <location>
        <begin position="13"/>
        <end position="22"/>
    </location>
</feature>
<keyword evidence="2" id="KW-0472">Membrane</keyword>
<reference evidence="3" key="1">
    <citation type="submission" date="2016-03" db="EMBL/GenBank/DDBJ databases">
        <title>Mechanisms controlling the formation of the plant cell surface in tip-growing cells are functionally conserved among land plants.</title>
        <authorList>
            <person name="Honkanen S."/>
            <person name="Jones V.A."/>
            <person name="Morieri G."/>
            <person name="Champion C."/>
            <person name="Hetherington A.J."/>
            <person name="Kelly S."/>
            <person name="Saint-Marcoux D."/>
            <person name="Proust H."/>
            <person name="Prescott H."/>
            <person name="Dolan L."/>
        </authorList>
    </citation>
    <scope>NUCLEOTIDE SEQUENCE [LARGE SCALE GENOMIC DNA]</scope>
    <source>
        <tissue evidence="3">Whole gametophyte</tissue>
    </source>
</reference>
<name>A0A176VCV1_MARPO</name>
<keyword evidence="2" id="KW-0812">Transmembrane</keyword>
<feature type="region of interest" description="Disordered" evidence="1">
    <location>
        <begin position="13"/>
        <end position="96"/>
    </location>
</feature>
<accession>A0A176VCV1</accession>
<evidence type="ECO:0000313" key="4">
    <source>
        <dbReference type="Proteomes" id="UP000077202"/>
    </source>
</evidence>
<dbReference type="EMBL" id="LVLJ01004128">
    <property type="protein sequence ID" value="OAE18192.1"/>
    <property type="molecule type" value="Genomic_DNA"/>
</dbReference>
<organism evidence="3 4">
    <name type="scientific">Marchantia polymorpha subsp. ruderalis</name>
    <dbReference type="NCBI Taxonomy" id="1480154"/>
    <lineage>
        <taxon>Eukaryota</taxon>
        <taxon>Viridiplantae</taxon>
        <taxon>Streptophyta</taxon>
        <taxon>Embryophyta</taxon>
        <taxon>Marchantiophyta</taxon>
        <taxon>Marchantiopsida</taxon>
        <taxon>Marchantiidae</taxon>
        <taxon>Marchantiales</taxon>
        <taxon>Marchantiaceae</taxon>
        <taxon>Marchantia</taxon>
    </lineage>
</organism>
<evidence type="ECO:0000313" key="3">
    <source>
        <dbReference type="EMBL" id="OAE18192.1"/>
    </source>
</evidence>
<feature type="transmembrane region" description="Helical" evidence="2">
    <location>
        <begin position="104"/>
        <end position="123"/>
    </location>
</feature>
<evidence type="ECO:0000256" key="1">
    <source>
        <dbReference type="SAM" id="MobiDB-lite"/>
    </source>
</evidence>
<gene>
    <name evidence="3" type="ORF">AXG93_406s1600</name>
</gene>
<dbReference type="AlphaFoldDB" id="A0A176VCV1"/>
<dbReference type="Proteomes" id="UP000077202">
    <property type="component" value="Unassembled WGS sequence"/>
</dbReference>
<protein>
    <submittedName>
        <fullName evidence="3">Uncharacterized protein</fullName>
    </submittedName>
</protein>
<keyword evidence="2" id="KW-1133">Transmembrane helix</keyword>
<comment type="caution">
    <text evidence="3">The sequence shown here is derived from an EMBL/GenBank/DDBJ whole genome shotgun (WGS) entry which is preliminary data.</text>
</comment>